<keyword evidence="6 10" id="KW-0560">Oxidoreductase</keyword>
<evidence type="ECO:0000256" key="6">
    <source>
        <dbReference type="ARBA" id="ARBA00023002"/>
    </source>
</evidence>
<dbReference type="OrthoDB" id="2789670at2759"/>
<keyword evidence="8 10" id="KW-0503">Monooxygenase</keyword>
<dbReference type="InterPro" id="IPR001128">
    <property type="entry name" value="Cyt_P450"/>
</dbReference>
<dbReference type="InterPro" id="IPR050364">
    <property type="entry name" value="Cytochrome_P450_fung"/>
</dbReference>
<dbReference type="PANTHER" id="PTHR46300">
    <property type="entry name" value="P450, PUTATIVE (EUROFUNG)-RELATED-RELATED"/>
    <property type="match status" value="1"/>
</dbReference>
<protein>
    <submittedName>
        <fullName evidence="11">Cytochrome P450</fullName>
    </submittedName>
</protein>
<dbReference type="Gene3D" id="1.10.630.10">
    <property type="entry name" value="Cytochrome P450"/>
    <property type="match status" value="1"/>
</dbReference>
<feature type="binding site" description="axial binding residue" evidence="9">
    <location>
        <position position="443"/>
    </location>
    <ligand>
        <name>heme</name>
        <dbReference type="ChEBI" id="CHEBI:30413"/>
    </ligand>
    <ligandPart>
        <name>Fe</name>
        <dbReference type="ChEBI" id="CHEBI:18248"/>
    </ligandPart>
</feature>
<evidence type="ECO:0000256" key="8">
    <source>
        <dbReference type="ARBA" id="ARBA00023033"/>
    </source>
</evidence>
<dbReference type="STRING" id="2282107.A0A286U714"/>
<dbReference type="PANTHER" id="PTHR46300:SF7">
    <property type="entry name" value="P450, PUTATIVE (EUROFUNG)-RELATED"/>
    <property type="match status" value="1"/>
</dbReference>
<dbReference type="PROSITE" id="PS00086">
    <property type="entry name" value="CYTOCHROME_P450"/>
    <property type="match status" value="1"/>
</dbReference>
<evidence type="ECO:0000256" key="2">
    <source>
        <dbReference type="ARBA" id="ARBA00005179"/>
    </source>
</evidence>
<proteinExistence type="inferred from homology"/>
<comment type="cofactor">
    <cofactor evidence="1 9">
        <name>heme</name>
        <dbReference type="ChEBI" id="CHEBI:30413"/>
    </cofactor>
</comment>
<dbReference type="InParanoid" id="A0A286U714"/>
<dbReference type="AlphaFoldDB" id="A0A286U714"/>
<keyword evidence="5 9" id="KW-0479">Metal-binding</keyword>
<keyword evidence="4 9" id="KW-0349">Heme</keyword>
<accession>A0A286U714</accession>
<comment type="caution">
    <text evidence="11">The sequence shown here is derived from an EMBL/GenBank/DDBJ whole genome shotgun (WGS) entry which is preliminary data.</text>
</comment>
<comment type="pathway">
    <text evidence="2">Secondary metabolite biosynthesis.</text>
</comment>
<dbReference type="InterPro" id="IPR002401">
    <property type="entry name" value="Cyt_P450_E_grp-I"/>
</dbReference>
<organism evidence="11 12">
    <name type="scientific">Pyrrhoderma noxium</name>
    <dbReference type="NCBI Taxonomy" id="2282107"/>
    <lineage>
        <taxon>Eukaryota</taxon>
        <taxon>Fungi</taxon>
        <taxon>Dikarya</taxon>
        <taxon>Basidiomycota</taxon>
        <taxon>Agaricomycotina</taxon>
        <taxon>Agaricomycetes</taxon>
        <taxon>Hymenochaetales</taxon>
        <taxon>Hymenochaetaceae</taxon>
        <taxon>Pyrrhoderma</taxon>
    </lineage>
</organism>
<keyword evidence="7 9" id="KW-0408">Iron</keyword>
<dbReference type="InterPro" id="IPR017972">
    <property type="entry name" value="Cyt_P450_CS"/>
</dbReference>
<comment type="similarity">
    <text evidence="3 10">Belongs to the cytochrome P450 family.</text>
</comment>
<evidence type="ECO:0000256" key="5">
    <source>
        <dbReference type="ARBA" id="ARBA00022723"/>
    </source>
</evidence>
<dbReference type="GO" id="GO:0005506">
    <property type="term" value="F:iron ion binding"/>
    <property type="evidence" value="ECO:0007669"/>
    <property type="project" value="InterPro"/>
</dbReference>
<evidence type="ECO:0000256" key="1">
    <source>
        <dbReference type="ARBA" id="ARBA00001971"/>
    </source>
</evidence>
<dbReference type="GO" id="GO:0004497">
    <property type="term" value="F:monooxygenase activity"/>
    <property type="evidence" value="ECO:0007669"/>
    <property type="project" value="UniProtKB-KW"/>
</dbReference>
<dbReference type="GO" id="GO:0020037">
    <property type="term" value="F:heme binding"/>
    <property type="evidence" value="ECO:0007669"/>
    <property type="project" value="InterPro"/>
</dbReference>
<evidence type="ECO:0000313" key="12">
    <source>
        <dbReference type="Proteomes" id="UP000217199"/>
    </source>
</evidence>
<dbReference type="Pfam" id="PF00067">
    <property type="entry name" value="p450"/>
    <property type="match status" value="1"/>
</dbReference>
<dbReference type="PRINTS" id="PR00463">
    <property type="entry name" value="EP450I"/>
</dbReference>
<dbReference type="PRINTS" id="PR00385">
    <property type="entry name" value="P450"/>
</dbReference>
<evidence type="ECO:0000256" key="10">
    <source>
        <dbReference type="RuleBase" id="RU000461"/>
    </source>
</evidence>
<gene>
    <name evidence="11" type="ORF">PNOK_0908100</name>
</gene>
<dbReference type="EMBL" id="NBII01000010">
    <property type="protein sequence ID" value="PAV15319.1"/>
    <property type="molecule type" value="Genomic_DNA"/>
</dbReference>
<dbReference type="Proteomes" id="UP000217199">
    <property type="component" value="Unassembled WGS sequence"/>
</dbReference>
<sequence>MAYYDYLTDSLVVLCISFGFYLLRSWSSGQKQAYPLPPGPKGLPILGNYFDLIATRECKTLRDLRDTYGPIVHLKVFGRSYIYLNDYQTMVDLFEKRGNIYSSRPHLVMNDLQGWNEWFITVLPYGPELRRCRQKLHSFLQQSIVPDYYPFQTQAACRLAEMLLRDPESFADTVKYSAADLIVRVTYGYEANGINDPIVRIAEKGMEAFADAQGFYLVNELPWLQYLPSWLPGMGFLKTAEDGYNKSMDMYKTPYEKFKKNLEDGLGYSSFSARLLDSLRETSGEVSQDDEEFTAKVTSIIYAGGADTTVSALLTFILAMVLNPEVQRRAQEELDNVIGRNSLPTFADLPKLKYVDAIRKECLRWQSIVTTPAPHIVTRDDEINGYFIPANSIIMGNIWAILQDPVEYPDPGKFIPERFIPEEGKKSPLNPGKIVFSVGRRICPGKHFAENSIFIDIATLLATCNIERAIDNQGNPIIPDAEYTKQFIRHPIPFKCSITPRNSDSLKLIRQTIDAGISSEN</sequence>
<evidence type="ECO:0000256" key="9">
    <source>
        <dbReference type="PIRSR" id="PIRSR602401-1"/>
    </source>
</evidence>
<reference evidence="11 12" key="1">
    <citation type="journal article" date="2017" name="Mol. Ecol.">
        <title>Comparative and population genomic landscape of Phellinus noxius: A hypervariable fungus causing root rot in trees.</title>
        <authorList>
            <person name="Chung C.L."/>
            <person name="Lee T.J."/>
            <person name="Akiba M."/>
            <person name="Lee H.H."/>
            <person name="Kuo T.H."/>
            <person name="Liu D."/>
            <person name="Ke H.M."/>
            <person name="Yokoi T."/>
            <person name="Roa M.B."/>
            <person name="Lu M.J."/>
            <person name="Chang Y.Y."/>
            <person name="Ann P.J."/>
            <person name="Tsai J.N."/>
            <person name="Chen C.Y."/>
            <person name="Tzean S.S."/>
            <person name="Ota Y."/>
            <person name="Hattori T."/>
            <person name="Sahashi N."/>
            <person name="Liou R.F."/>
            <person name="Kikuchi T."/>
            <person name="Tsai I.J."/>
        </authorList>
    </citation>
    <scope>NUCLEOTIDE SEQUENCE [LARGE SCALE GENOMIC DNA]</scope>
    <source>
        <strain evidence="11 12">FFPRI411160</strain>
    </source>
</reference>
<dbReference type="SUPFAM" id="SSF48264">
    <property type="entry name" value="Cytochrome P450"/>
    <property type="match status" value="1"/>
</dbReference>
<evidence type="ECO:0000256" key="3">
    <source>
        <dbReference type="ARBA" id="ARBA00010617"/>
    </source>
</evidence>
<dbReference type="InterPro" id="IPR036396">
    <property type="entry name" value="Cyt_P450_sf"/>
</dbReference>
<keyword evidence="12" id="KW-1185">Reference proteome</keyword>
<evidence type="ECO:0000313" key="11">
    <source>
        <dbReference type="EMBL" id="PAV15319.1"/>
    </source>
</evidence>
<evidence type="ECO:0000256" key="4">
    <source>
        <dbReference type="ARBA" id="ARBA00022617"/>
    </source>
</evidence>
<dbReference type="GO" id="GO:0016705">
    <property type="term" value="F:oxidoreductase activity, acting on paired donors, with incorporation or reduction of molecular oxygen"/>
    <property type="evidence" value="ECO:0007669"/>
    <property type="project" value="InterPro"/>
</dbReference>
<dbReference type="CDD" id="cd11065">
    <property type="entry name" value="CYP64-like"/>
    <property type="match status" value="1"/>
</dbReference>
<evidence type="ECO:0000256" key="7">
    <source>
        <dbReference type="ARBA" id="ARBA00023004"/>
    </source>
</evidence>
<name>A0A286U714_9AGAM</name>